<reference evidence="2 3" key="1">
    <citation type="submission" date="2014-08" db="EMBL/GenBank/DDBJ databases">
        <title>Comparative genomics of the Paenibacillus odorifer group.</title>
        <authorList>
            <person name="den Bakker H.C."/>
            <person name="Tsai Y.-C."/>
            <person name="Martin N."/>
            <person name="Korlach J."/>
            <person name="Wiedmann M."/>
        </authorList>
    </citation>
    <scope>NUCLEOTIDE SEQUENCE [LARGE SCALE GENOMIC DNA]</scope>
    <source>
        <strain evidence="2 3">DSM 1735</strain>
    </source>
</reference>
<dbReference type="NCBIfam" id="NF041742">
    <property type="entry name" value="WGxxGxxG_fam"/>
    <property type="match status" value="1"/>
</dbReference>
<dbReference type="Proteomes" id="UP000029409">
    <property type="component" value="Chromosome"/>
</dbReference>
<evidence type="ECO:0000256" key="1">
    <source>
        <dbReference type="SAM" id="MobiDB-lite"/>
    </source>
</evidence>
<organism evidence="2 3">
    <name type="scientific">Paenibacillus durus</name>
    <name type="common">Paenibacillus azotofixans</name>
    <dbReference type="NCBI Taxonomy" id="44251"/>
    <lineage>
        <taxon>Bacteria</taxon>
        <taxon>Bacillati</taxon>
        <taxon>Bacillota</taxon>
        <taxon>Bacilli</taxon>
        <taxon>Bacillales</taxon>
        <taxon>Paenibacillaceae</taxon>
        <taxon>Paenibacillus</taxon>
    </lineage>
</organism>
<dbReference type="AlphaFoldDB" id="A0A089HPC9"/>
<dbReference type="NCBIfam" id="NF038039">
    <property type="entry name" value="WGxxGxxG-CTERM"/>
    <property type="match status" value="1"/>
</dbReference>
<protein>
    <submittedName>
        <fullName evidence="2">Uncharacterized protein</fullName>
    </submittedName>
</protein>
<dbReference type="EMBL" id="CP009288">
    <property type="protein sequence ID" value="AIQ13856.1"/>
    <property type="molecule type" value="Genomic_DNA"/>
</dbReference>
<keyword evidence="3" id="KW-1185">Reference proteome</keyword>
<gene>
    <name evidence="2" type="ORF">PDUR_19545</name>
</gene>
<feature type="region of interest" description="Disordered" evidence="1">
    <location>
        <begin position="29"/>
        <end position="50"/>
    </location>
</feature>
<evidence type="ECO:0000313" key="2">
    <source>
        <dbReference type="EMBL" id="AIQ13856.1"/>
    </source>
</evidence>
<dbReference type="KEGG" id="pdu:PDUR_19545"/>
<name>A0A089HPC9_PAEDU</name>
<accession>A0A089HPC9</accession>
<proteinExistence type="predicted"/>
<evidence type="ECO:0000313" key="3">
    <source>
        <dbReference type="Proteomes" id="UP000029409"/>
    </source>
</evidence>
<sequence length="91" mass="9741">MGSVAVNATETNSGMTANRVTYHTGNTYTNDNTMTAPGRPGTAVTPLGTTRTGTYRATNVAPRTNYSNWGWLGLIGLFGLVGMRNRSGERR</sequence>